<dbReference type="Pfam" id="PF13516">
    <property type="entry name" value="LRR_6"/>
    <property type="match status" value="1"/>
</dbReference>
<dbReference type="SMART" id="SM00364">
    <property type="entry name" value="LRR_BAC"/>
    <property type="match status" value="5"/>
</dbReference>
<reference evidence="4" key="1">
    <citation type="submission" date="2021-01" db="EMBL/GenBank/DDBJ databases">
        <authorList>
            <person name="Corre E."/>
            <person name="Pelletier E."/>
            <person name="Niang G."/>
            <person name="Scheremetjew M."/>
            <person name="Finn R."/>
            <person name="Kale V."/>
            <person name="Holt S."/>
            <person name="Cochrane G."/>
            <person name="Meng A."/>
            <person name="Brown T."/>
            <person name="Cohen L."/>
        </authorList>
    </citation>
    <scope>NUCLEOTIDE SEQUENCE</scope>
    <source>
        <strain evidence="4">10249 10 AB</strain>
    </source>
</reference>
<dbReference type="InterPro" id="IPR003591">
    <property type="entry name" value="Leu-rich_rpt_typical-subtyp"/>
</dbReference>
<evidence type="ECO:0000256" key="3">
    <source>
        <dbReference type="SAM" id="MobiDB-lite"/>
    </source>
</evidence>
<dbReference type="AlphaFoldDB" id="A0A7S4AP71"/>
<evidence type="ECO:0000256" key="1">
    <source>
        <dbReference type="ARBA" id="ARBA00022614"/>
    </source>
</evidence>
<feature type="compositionally biased region" description="Basic and acidic residues" evidence="3">
    <location>
        <begin position="824"/>
        <end position="837"/>
    </location>
</feature>
<dbReference type="PROSITE" id="PS51450">
    <property type="entry name" value="LRR"/>
    <property type="match status" value="3"/>
</dbReference>
<dbReference type="EMBL" id="HBIX01021333">
    <property type="protein sequence ID" value="CAE0722232.1"/>
    <property type="molecule type" value="Transcribed_RNA"/>
</dbReference>
<dbReference type="Gene3D" id="3.80.10.10">
    <property type="entry name" value="Ribonuclease Inhibitor"/>
    <property type="match status" value="4"/>
</dbReference>
<feature type="compositionally biased region" description="Low complexity" evidence="3">
    <location>
        <begin position="37"/>
        <end position="52"/>
    </location>
</feature>
<dbReference type="Pfam" id="PF13855">
    <property type="entry name" value="LRR_8"/>
    <property type="match status" value="1"/>
</dbReference>
<accession>A0A7S4AP71</accession>
<evidence type="ECO:0000256" key="2">
    <source>
        <dbReference type="ARBA" id="ARBA00022737"/>
    </source>
</evidence>
<dbReference type="PANTHER" id="PTHR45617">
    <property type="entry name" value="LEUCINE RICH REPEAT FAMILY PROTEIN"/>
    <property type="match status" value="1"/>
</dbReference>
<feature type="compositionally biased region" description="Acidic residues" evidence="3">
    <location>
        <begin position="844"/>
        <end position="853"/>
    </location>
</feature>
<organism evidence="4">
    <name type="scientific">Pseudo-nitzschia australis</name>
    <dbReference type="NCBI Taxonomy" id="44445"/>
    <lineage>
        <taxon>Eukaryota</taxon>
        <taxon>Sar</taxon>
        <taxon>Stramenopiles</taxon>
        <taxon>Ochrophyta</taxon>
        <taxon>Bacillariophyta</taxon>
        <taxon>Bacillariophyceae</taxon>
        <taxon>Bacillariophycidae</taxon>
        <taxon>Bacillariales</taxon>
        <taxon>Bacillariaceae</taxon>
        <taxon>Pseudo-nitzschia</taxon>
    </lineage>
</organism>
<gene>
    <name evidence="4" type="ORF">PAUS00366_LOCUS14987</name>
</gene>
<feature type="region of interest" description="Disordered" evidence="3">
    <location>
        <begin position="1"/>
        <end position="52"/>
    </location>
</feature>
<keyword evidence="2" id="KW-0677">Repeat</keyword>
<dbReference type="InterPro" id="IPR032675">
    <property type="entry name" value="LRR_dom_sf"/>
</dbReference>
<proteinExistence type="predicted"/>
<name>A0A7S4AP71_9STRA</name>
<dbReference type="InterPro" id="IPR001611">
    <property type="entry name" value="Leu-rich_rpt"/>
</dbReference>
<protein>
    <submittedName>
        <fullName evidence="4">Uncharacterized protein</fullName>
    </submittedName>
</protein>
<dbReference type="SUPFAM" id="SSF52058">
    <property type="entry name" value="L domain-like"/>
    <property type="match status" value="2"/>
</dbReference>
<keyword evidence="1" id="KW-0433">Leucine-rich repeat</keyword>
<sequence>MRTTGRRPRALNPAFAAAHGIDNASDANGVGDGESGNGNSHSNSSSNSNGNNSIEIVLKRARDTGKLIASNCAGLKNITQNNSSRPLPDEFFAFPFHLSQYTEELLTVVDFSDNQEHLVVGSAEEKHPELDERILRYQSAQSMRFRNCDWKLPANLSFSSLEHLAILDLSGNRLEGGLDVGFLFWSPSKTSALVELNLSNNRIRALKATRTNNQSSSSLSIAVGLPKLRSLDVSHNPPLESLFEGDDFSCENLRIFRCHHNPNLRFLSSIPASTTMDGIPPFLRSATATLEVLDASHNPKIAAATTTKTQTCRIDLSDFTQLQTVSFAMNKLDAVPCIPPSVKSLDLRSNKLASISAIFPTESDSSSSTAKRKATSQLVELILADNYLVRLDPLVLKEMTRLKRLDLISNKLLSLPYQLGFLTEIMFLDVSGNPVATRFPSSVVSNSSGGNPQALLELLRNQAPVAREGSKRTADISSLLATALSTKGRTTLDLEGKLKLHGSDALEGVIGELLKSNASIDNGITGQLILDSNQLDSLPEDLLSRCLPNVQAVSLIGNNFVELPTSLQNSRSRIVNTLRLGKNPLTSEALVKAGWFQPIVSTPTVLSVLSCWSLQSLTHLDLSSNRLTSFPIETSSEVHCFPTLEILNLFDNRIDTVENWKSLPDSLTTLELSENRIEDIDTLPILLSANCPGFQRLSLLHNRIKRIPASLGLLATYSPTMVSLNLQGNPQRAVPPDVLERPCQDLLKYLSNRLTVDQRNTAIAHIQMQQHRQKQQKEQQSHQLPEIKPIGAITVAVGGATVLPSDASSGENSPLPHGIQKQESLPDKTTESNRHGASDGGADPQEDDDDNNNDDTKFLKELQESVEKLKAELENLSLTQAKKYAVKKSLAMERSKLIREERRLGLRK</sequence>
<dbReference type="SMART" id="SM00369">
    <property type="entry name" value="LRR_TYP"/>
    <property type="match status" value="7"/>
</dbReference>
<dbReference type="PANTHER" id="PTHR45617:SF181">
    <property type="entry name" value="LP04042P"/>
    <property type="match status" value="1"/>
</dbReference>
<evidence type="ECO:0000313" key="4">
    <source>
        <dbReference type="EMBL" id="CAE0722232.1"/>
    </source>
</evidence>
<feature type="region of interest" description="Disordered" evidence="3">
    <location>
        <begin position="804"/>
        <end position="860"/>
    </location>
</feature>